<dbReference type="Proteomes" id="UP001296921">
    <property type="component" value="Unassembled WGS sequence"/>
</dbReference>
<gene>
    <name evidence="1" type="ORF">I2494_05390</name>
</gene>
<name>A0ABS1IN21_9GAMM</name>
<evidence type="ECO:0000313" key="1">
    <source>
        <dbReference type="EMBL" id="MBK5143152.1"/>
    </source>
</evidence>
<keyword evidence="2" id="KW-1185">Reference proteome</keyword>
<evidence type="ECO:0008006" key="3">
    <source>
        <dbReference type="Google" id="ProtNLM"/>
    </source>
</evidence>
<sequence>MNNFGSVYYTASNVNNQAKRTKFTTKDIYNSYQKAVGELSHRLDDCQTSLKKQFLEAIKGAVDVIGSYIANVKLQSMEIVAK</sequence>
<protein>
    <recommendedName>
        <fullName evidence="3">DUF5405 domain-containing protein</fullName>
    </recommendedName>
</protein>
<accession>A0ABS1IN21</accession>
<reference evidence="1 2" key="1">
    <citation type="submission" date="2020-11" db="EMBL/GenBank/DDBJ databases">
        <title>Insectihabitans protaetiae gen. nov. sp. nov. and Insectihabitans allomyrinae sp. nov., isolated from larvae of Protaetia brevitarsis seulensis and Allomyrina dichotoma, respectively.</title>
        <authorList>
            <person name="Lee S.D."/>
            <person name="Byeon Y.-S."/>
            <person name="Kim S.-M."/>
            <person name="Yang H.L."/>
            <person name="Kim I.S."/>
        </authorList>
    </citation>
    <scope>NUCLEOTIDE SEQUENCE [LARGE SCALE GENOMIC DNA]</scope>
    <source>
        <strain evidence="1 2">BWR-B9</strain>
    </source>
</reference>
<evidence type="ECO:0000313" key="2">
    <source>
        <dbReference type="Proteomes" id="UP001296921"/>
    </source>
</evidence>
<comment type="caution">
    <text evidence="1">The sequence shown here is derived from an EMBL/GenBank/DDBJ whole genome shotgun (WGS) entry which is preliminary data.</text>
</comment>
<dbReference type="EMBL" id="JADRCR010000002">
    <property type="protein sequence ID" value="MBK5143152.1"/>
    <property type="molecule type" value="Genomic_DNA"/>
</dbReference>
<organism evidence="1 2">
    <name type="scientific">Limnobaculum allomyrinae</name>
    <dbReference type="NCBI Taxonomy" id="2791986"/>
    <lineage>
        <taxon>Bacteria</taxon>
        <taxon>Pseudomonadati</taxon>
        <taxon>Pseudomonadota</taxon>
        <taxon>Gammaproteobacteria</taxon>
        <taxon>Enterobacterales</taxon>
        <taxon>Budviciaceae</taxon>
        <taxon>Limnobaculum</taxon>
    </lineage>
</organism>
<proteinExistence type="predicted"/>
<dbReference type="RefSeq" id="WP_218466082.1">
    <property type="nucleotide sequence ID" value="NZ_JADRCR010000002.1"/>
</dbReference>